<gene>
    <name evidence="1" type="ORF">EDD54_1313</name>
</gene>
<comment type="caution">
    <text evidence="1">The sequence shown here is derived from an EMBL/GenBank/DDBJ whole genome shotgun (WGS) entry which is preliminary data.</text>
</comment>
<evidence type="ECO:0000313" key="2">
    <source>
        <dbReference type="Proteomes" id="UP000294547"/>
    </source>
</evidence>
<name>A0A4V3CWR8_9HYPH</name>
<keyword evidence="2" id="KW-1185">Reference proteome</keyword>
<dbReference type="Proteomes" id="UP000294547">
    <property type="component" value="Unassembled WGS sequence"/>
</dbReference>
<evidence type="ECO:0000313" key="1">
    <source>
        <dbReference type="EMBL" id="TDP87418.1"/>
    </source>
</evidence>
<proteinExistence type="predicted"/>
<organism evidence="1 2">
    <name type="scientific">Oharaeibacter diazotrophicus</name>
    <dbReference type="NCBI Taxonomy" id="1920512"/>
    <lineage>
        <taxon>Bacteria</taxon>
        <taxon>Pseudomonadati</taxon>
        <taxon>Pseudomonadota</taxon>
        <taxon>Alphaproteobacteria</taxon>
        <taxon>Hyphomicrobiales</taxon>
        <taxon>Pleomorphomonadaceae</taxon>
        <taxon>Oharaeibacter</taxon>
    </lineage>
</organism>
<dbReference type="RefSeq" id="WP_126535457.1">
    <property type="nucleotide sequence ID" value="NZ_BSPM01000008.1"/>
</dbReference>
<sequence length="89" mass="9537">MSDMRDEVFEPIEVGAGENVKQRAMGHLERAFEDAETDGLPVDAVAHAALFAAIATLVECFGEECVANLIGELPEKIASGGYTVNRTLQ</sequence>
<dbReference type="EMBL" id="SNXY01000006">
    <property type="protein sequence ID" value="TDP87418.1"/>
    <property type="molecule type" value="Genomic_DNA"/>
</dbReference>
<dbReference type="OrthoDB" id="8450443at2"/>
<reference evidence="1 2" key="1">
    <citation type="submission" date="2019-03" db="EMBL/GenBank/DDBJ databases">
        <title>Genomic Encyclopedia of Type Strains, Phase IV (KMG-IV): sequencing the most valuable type-strain genomes for metagenomic binning, comparative biology and taxonomic classification.</title>
        <authorList>
            <person name="Goeker M."/>
        </authorList>
    </citation>
    <scope>NUCLEOTIDE SEQUENCE [LARGE SCALE GENOMIC DNA]</scope>
    <source>
        <strain evidence="1 2">DSM 102969</strain>
    </source>
</reference>
<protein>
    <submittedName>
        <fullName evidence="1">Uncharacterized protein</fullName>
    </submittedName>
</protein>
<dbReference type="AlphaFoldDB" id="A0A4V3CWR8"/>
<accession>A0A4V3CWR8</accession>